<name>A0A814HFY0_9BILA</name>
<dbReference type="EMBL" id="CAJOBA010060149">
    <property type="protein sequence ID" value="CAF4321514.1"/>
    <property type="molecule type" value="Genomic_DNA"/>
</dbReference>
<dbReference type="EMBL" id="CAJOBC010003372">
    <property type="protein sequence ID" value="CAF3780195.1"/>
    <property type="molecule type" value="Genomic_DNA"/>
</dbReference>
<dbReference type="InterPro" id="IPR019748">
    <property type="entry name" value="FERM_central"/>
</dbReference>
<gene>
    <name evidence="2" type="ORF">GPM918_LOCUS14168</name>
    <name evidence="3" type="ORF">OVA965_LOCUS38413</name>
    <name evidence="4" type="ORF">SRO942_LOCUS14164</name>
    <name evidence="5" type="ORF">TMI583_LOCUS39601</name>
</gene>
<dbReference type="PROSITE" id="PS50057">
    <property type="entry name" value="FERM_3"/>
    <property type="match status" value="1"/>
</dbReference>
<dbReference type="GO" id="GO:0005178">
    <property type="term" value="F:integrin binding"/>
    <property type="evidence" value="ECO:0007669"/>
    <property type="project" value="TreeGrafter"/>
</dbReference>
<proteinExistence type="predicted"/>
<dbReference type="GO" id="GO:0007160">
    <property type="term" value="P:cell-matrix adhesion"/>
    <property type="evidence" value="ECO:0007669"/>
    <property type="project" value="TreeGrafter"/>
</dbReference>
<feature type="non-terminal residue" evidence="2">
    <location>
        <position position="150"/>
    </location>
</feature>
<evidence type="ECO:0000313" key="4">
    <source>
        <dbReference type="EMBL" id="CAF3780195.1"/>
    </source>
</evidence>
<dbReference type="EMBL" id="CAJNOQ010003373">
    <property type="protein sequence ID" value="CAF1009128.1"/>
    <property type="molecule type" value="Genomic_DNA"/>
</dbReference>
<evidence type="ECO:0000313" key="5">
    <source>
        <dbReference type="EMBL" id="CAF4321514.1"/>
    </source>
</evidence>
<dbReference type="Proteomes" id="UP000682733">
    <property type="component" value="Unassembled WGS sequence"/>
</dbReference>
<dbReference type="InterPro" id="IPR035963">
    <property type="entry name" value="FERM_2"/>
</dbReference>
<evidence type="ECO:0000313" key="3">
    <source>
        <dbReference type="EMBL" id="CAF1534116.1"/>
    </source>
</evidence>
<dbReference type="GO" id="GO:0007229">
    <property type="term" value="P:integrin-mediated signaling pathway"/>
    <property type="evidence" value="ECO:0007669"/>
    <property type="project" value="InterPro"/>
</dbReference>
<dbReference type="PANTHER" id="PTHR16160:SF13">
    <property type="entry name" value="FERMITIN 2-RELATED"/>
    <property type="match status" value="1"/>
</dbReference>
<reference evidence="2" key="1">
    <citation type="submission" date="2021-02" db="EMBL/GenBank/DDBJ databases">
        <authorList>
            <person name="Nowell W R."/>
        </authorList>
    </citation>
    <scope>NUCLEOTIDE SEQUENCE</scope>
</reference>
<accession>A0A814HFY0</accession>
<feature type="domain" description="FERM" evidence="1">
    <location>
        <begin position="1"/>
        <end position="127"/>
    </location>
</feature>
<protein>
    <recommendedName>
        <fullName evidence="1">FERM domain-containing protein</fullName>
    </recommendedName>
</protein>
<comment type="caution">
    <text evidence="2">The sequence shown here is derived from an EMBL/GenBank/DDBJ whole genome shotgun (WGS) entry which is preliminary data.</text>
</comment>
<dbReference type="Proteomes" id="UP000663829">
    <property type="component" value="Unassembled WGS sequence"/>
</dbReference>
<organism evidence="2 6">
    <name type="scientific">Didymodactylos carnosus</name>
    <dbReference type="NCBI Taxonomy" id="1234261"/>
    <lineage>
        <taxon>Eukaryota</taxon>
        <taxon>Metazoa</taxon>
        <taxon>Spiralia</taxon>
        <taxon>Gnathifera</taxon>
        <taxon>Rotifera</taxon>
        <taxon>Eurotatoria</taxon>
        <taxon>Bdelloidea</taxon>
        <taxon>Philodinida</taxon>
        <taxon>Philodinidae</taxon>
        <taxon>Didymodactylos</taxon>
    </lineage>
</organism>
<dbReference type="SUPFAM" id="SSF50729">
    <property type="entry name" value="PH domain-like"/>
    <property type="match status" value="1"/>
</dbReference>
<dbReference type="SUPFAM" id="SSF47031">
    <property type="entry name" value="Second domain of FERM"/>
    <property type="match status" value="1"/>
</dbReference>
<evidence type="ECO:0000259" key="1">
    <source>
        <dbReference type="PROSITE" id="PS50057"/>
    </source>
</evidence>
<evidence type="ECO:0000313" key="6">
    <source>
        <dbReference type="Proteomes" id="UP000663829"/>
    </source>
</evidence>
<dbReference type="Proteomes" id="UP000681722">
    <property type="component" value="Unassembled WGS sequence"/>
</dbReference>
<sequence>IIERILEAHANVSNLSMNEAKLQYIKAWQSLPEYDIQPFVVKFKDSSKREEILGIASNRLIKLSINGDALKTWRYNTMKSWNVNWQNKQLTIEFENETITLLPLYNIDSKCIHEFIGAYIFLSMRSKDKIGTNDPLQQETLFHRLTSAYM</sequence>
<dbReference type="PANTHER" id="PTHR16160">
    <property type="entry name" value="FERMITIN 2-RELATED"/>
    <property type="match status" value="1"/>
</dbReference>
<dbReference type="Gene3D" id="2.30.29.30">
    <property type="entry name" value="Pleckstrin-homology domain (PH domain)/Phosphotyrosine-binding domain (PTB)"/>
    <property type="match status" value="1"/>
</dbReference>
<dbReference type="OrthoDB" id="10057618at2759"/>
<dbReference type="InterPro" id="IPR011993">
    <property type="entry name" value="PH-like_dom_sf"/>
</dbReference>
<dbReference type="Proteomes" id="UP000677228">
    <property type="component" value="Unassembled WGS sequence"/>
</dbReference>
<evidence type="ECO:0000313" key="2">
    <source>
        <dbReference type="EMBL" id="CAF1009128.1"/>
    </source>
</evidence>
<dbReference type="EMBL" id="CAJNOK010037877">
    <property type="protein sequence ID" value="CAF1534116.1"/>
    <property type="molecule type" value="Genomic_DNA"/>
</dbReference>
<keyword evidence="6" id="KW-1185">Reference proteome</keyword>
<dbReference type="Pfam" id="PF00373">
    <property type="entry name" value="FERM_M"/>
    <property type="match status" value="1"/>
</dbReference>
<dbReference type="InterPro" id="IPR000299">
    <property type="entry name" value="FERM_domain"/>
</dbReference>
<dbReference type="GO" id="GO:0030055">
    <property type="term" value="C:cell-substrate junction"/>
    <property type="evidence" value="ECO:0007669"/>
    <property type="project" value="TreeGrafter"/>
</dbReference>
<dbReference type="InterPro" id="IPR037843">
    <property type="entry name" value="Kindlin/fermitin"/>
</dbReference>
<dbReference type="AlphaFoldDB" id="A0A814HFY0"/>